<feature type="transmembrane region" description="Helical" evidence="3">
    <location>
        <begin position="55"/>
        <end position="73"/>
    </location>
</feature>
<dbReference type="WBParaSite" id="TMUE_2000007153.1">
    <property type="protein sequence ID" value="TMUE_2000007153.1"/>
    <property type="gene ID" value="WBGene00286978"/>
</dbReference>
<dbReference type="Proteomes" id="UP000046395">
    <property type="component" value="Unassembled WGS sequence"/>
</dbReference>
<reference evidence="5" key="1">
    <citation type="submission" date="2019-12" db="UniProtKB">
        <authorList>
            <consortium name="WormBaseParasite"/>
        </authorList>
    </citation>
    <scope>IDENTIFICATION</scope>
</reference>
<name>A0A5S6QIX8_TRIMR</name>
<dbReference type="GO" id="GO:0005783">
    <property type="term" value="C:endoplasmic reticulum"/>
    <property type="evidence" value="ECO:0007669"/>
    <property type="project" value="TreeGrafter"/>
</dbReference>
<dbReference type="PANTHER" id="PTHR31019">
    <property type="entry name" value="SMALL INTEGRAL MEMBRANE PROTEIN 14"/>
    <property type="match status" value="1"/>
</dbReference>
<evidence type="ECO:0000313" key="5">
    <source>
        <dbReference type="WBParaSite" id="TMUE_2000007153.1"/>
    </source>
</evidence>
<evidence type="ECO:0000256" key="1">
    <source>
        <dbReference type="ARBA" id="ARBA00017902"/>
    </source>
</evidence>
<accession>A0A5S6QIX8</accession>
<evidence type="ECO:0000256" key="2">
    <source>
        <dbReference type="SAM" id="MobiDB-lite"/>
    </source>
</evidence>
<organism evidence="4 5">
    <name type="scientific">Trichuris muris</name>
    <name type="common">Mouse whipworm</name>
    <dbReference type="NCBI Taxonomy" id="70415"/>
    <lineage>
        <taxon>Eukaryota</taxon>
        <taxon>Metazoa</taxon>
        <taxon>Ecdysozoa</taxon>
        <taxon>Nematoda</taxon>
        <taxon>Enoplea</taxon>
        <taxon>Dorylaimia</taxon>
        <taxon>Trichinellida</taxon>
        <taxon>Trichuridae</taxon>
        <taxon>Trichuris</taxon>
    </lineage>
</organism>
<protein>
    <recommendedName>
        <fullName evidence="1">Small integral membrane protein 14</fullName>
    </recommendedName>
</protein>
<keyword evidence="3" id="KW-1133">Transmembrane helix</keyword>
<evidence type="ECO:0000256" key="3">
    <source>
        <dbReference type="SAM" id="Phobius"/>
    </source>
</evidence>
<dbReference type="AlphaFoldDB" id="A0A5S6QIX8"/>
<feature type="compositionally biased region" description="Basic and acidic residues" evidence="2">
    <location>
        <begin position="81"/>
        <end position="92"/>
    </location>
</feature>
<dbReference type="InterPro" id="IPR020309">
    <property type="entry name" value="Smim-14"/>
</dbReference>
<keyword evidence="3" id="KW-0812">Transmembrane</keyword>
<feature type="region of interest" description="Disordered" evidence="2">
    <location>
        <begin position="79"/>
        <end position="103"/>
    </location>
</feature>
<keyword evidence="3" id="KW-0472">Membrane</keyword>
<proteinExistence type="predicted"/>
<dbReference type="STRING" id="70415.A0A5S6QIX8"/>
<sequence length="103" mass="11092">MEGEGGGFDPCECVFSHEAAMSRLLSLLRNTQTECTENECFRGNDGTQNSMFGDGSTVGMMLLWFALAIVLFLSRPASLRHSGDGKPSRNDEGPSEPPPAPLL</sequence>
<keyword evidence="4" id="KW-1185">Reference proteome</keyword>
<dbReference type="Pfam" id="PF11027">
    <property type="entry name" value="DUF2615"/>
    <property type="match status" value="1"/>
</dbReference>
<dbReference type="PANTHER" id="PTHR31019:SF1">
    <property type="entry name" value="SMALL INTEGRAL MEMBRANE PROTEIN 14"/>
    <property type="match status" value="1"/>
</dbReference>
<evidence type="ECO:0000313" key="4">
    <source>
        <dbReference type="Proteomes" id="UP000046395"/>
    </source>
</evidence>